<dbReference type="AlphaFoldDB" id="A0A8J2W244"/>
<dbReference type="EMBL" id="CAKASE010000057">
    <property type="protein sequence ID" value="CAG9566888.1"/>
    <property type="molecule type" value="Genomic_DNA"/>
</dbReference>
<keyword evidence="3" id="KW-1185">Reference proteome</keyword>
<evidence type="ECO:0000313" key="2">
    <source>
        <dbReference type="EMBL" id="CAG9566888.1"/>
    </source>
</evidence>
<comment type="caution">
    <text evidence="2">The sequence shown here is derived from an EMBL/GenBank/DDBJ whole genome shotgun (WGS) entry which is preliminary data.</text>
</comment>
<proteinExistence type="predicted"/>
<evidence type="ECO:0000256" key="1">
    <source>
        <dbReference type="SAM" id="MobiDB-lite"/>
    </source>
</evidence>
<gene>
    <name evidence="2" type="ORF">DCHRY22_LOCUS7464</name>
</gene>
<accession>A0A8J2W244</accession>
<feature type="region of interest" description="Disordered" evidence="1">
    <location>
        <begin position="23"/>
        <end position="52"/>
    </location>
</feature>
<organism evidence="2 3">
    <name type="scientific">Danaus chrysippus</name>
    <name type="common">African queen</name>
    <dbReference type="NCBI Taxonomy" id="151541"/>
    <lineage>
        <taxon>Eukaryota</taxon>
        <taxon>Metazoa</taxon>
        <taxon>Ecdysozoa</taxon>
        <taxon>Arthropoda</taxon>
        <taxon>Hexapoda</taxon>
        <taxon>Insecta</taxon>
        <taxon>Pterygota</taxon>
        <taxon>Neoptera</taxon>
        <taxon>Endopterygota</taxon>
        <taxon>Lepidoptera</taxon>
        <taxon>Glossata</taxon>
        <taxon>Ditrysia</taxon>
        <taxon>Papilionoidea</taxon>
        <taxon>Nymphalidae</taxon>
        <taxon>Danainae</taxon>
        <taxon>Danaini</taxon>
        <taxon>Danaina</taxon>
        <taxon>Danaus</taxon>
        <taxon>Anosia</taxon>
    </lineage>
</organism>
<feature type="compositionally biased region" description="Low complexity" evidence="1">
    <location>
        <begin position="38"/>
        <end position="52"/>
    </location>
</feature>
<name>A0A8J2W244_9NEOP</name>
<dbReference type="Proteomes" id="UP000789524">
    <property type="component" value="Unassembled WGS sequence"/>
</dbReference>
<evidence type="ECO:0000313" key="3">
    <source>
        <dbReference type="Proteomes" id="UP000789524"/>
    </source>
</evidence>
<sequence length="78" mass="8401">MIIKSSKLNKRHEQSVFAGASVALPGAGGSWRRRRTAAPRPAVTAPRRTPATSEEWGVCVPRVLGDRRARDPLTPAAV</sequence>
<protein>
    <submittedName>
        <fullName evidence="2">(African queen) hypothetical protein</fullName>
    </submittedName>
</protein>
<reference evidence="2" key="1">
    <citation type="submission" date="2021-09" db="EMBL/GenBank/DDBJ databases">
        <authorList>
            <person name="Martin H S."/>
        </authorList>
    </citation>
    <scope>NUCLEOTIDE SEQUENCE</scope>
</reference>